<reference evidence="1" key="1">
    <citation type="submission" date="2022-07" db="EMBL/GenBank/DDBJ databases">
        <title>Chromosome-level genome of Muraenolepis orangiensis.</title>
        <authorList>
            <person name="Kim J."/>
        </authorList>
    </citation>
    <scope>NUCLEOTIDE SEQUENCE</scope>
    <source>
        <strain evidence="1">KU_S4_2022</strain>
        <tissue evidence="1">Muscle</tissue>
    </source>
</reference>
<dbReference type="AlphaFoldDB" id="A0A9Q0ISG8"/>
<dbReference type="GO" id="GO:0008017">
    <property type="term" value="F:microtubule binding"/>
    <property type="evidence" value="ECO:0007669"/>
    <property type="project" value="TreeGrafter"/>
</dbReference>
<comment type="caution">
    <text evidence="1">The sequence shown here is derived from an EMBL/GenBank/DDBJ whole genome shotgun (WGS) entry which is preliminary data.</text>
</comment>
<dbReference type="InterPro" id="IPR011989">
    <property type="entry name" value="ARM-like"/>
</dbReference>
<proteinExistence type="predicted"/>
<keyword evidence="2" id="KW-1185">Reference proteome</keyword>
<evidence type="ECO:0000313" key="1">
    <source>
        <dbReference type="EMBL" id="KAJ3611562.1"/>
    </source>
</evidence>
<dbReference type="EMBL" id="JANIIK010000037">
    <property type="protein sequence ID" value="KAJ3611562.1"/>
    <property type="molecule type" value="Genomic_DNA"/>
</dbReference>
<dbReference type="PANTHER" id="PTHR23314">
    <property type="entry name" value="SPERM-ASSOCIATED ANTIGEN 6 ARMADILLO REPEAT-CONTAINING"/>
    <property type="match status" value="1"/>
</dbReference>
<name>A0A9Q0ISG8_9TELE</name>
<accession>A0A9Q0ISG8</accession>
<evidence type="ECO:0008006" key="3">
    <source>
        <dbReference type="Google" id="ProtNLM"/>
    </source>
</evidence>
<dbReference type="OrthoDB" id="7537227at2759"/>
<sequence length="143" mass="15495">MTQRHLLQAFEEYEEARLLFVQTVADLATEPQSLQQADVMSLLRPLLSDPVPIIQLKVALAISRLADRSEGMAEAVVQGDILPQLVNFVASQNISKHSVDLAELVVEAEVFPAALAAGLSFNQFPFCALLCVSSRGSIVHAVP</sequence>
<evidence type="ECO:0000313" key="2">
    <source>
        <dbReference type="Proteomes" id="UP001148018"/>
    </source>
</evidence>
<organism evidence="1 2">
    <name type="scientific">Muraenolepis orangiensis</name>
    <name type="common">Patagonian moray cod</name>
    <dbReference type="NCBI Taxonomy" id="630683"/>
    <lineage>
        <taxon>Eukaryota</taxon>
        <taxon>Metazoa</taxon>
        <taxon>Chordata</taxon>
        <taxon>Craniata</taxon>
        <taxon>Vertebrata</taxon>
        <taxon>Euteleostomi</taxon>
        <taxon>Actinopterygii</taxon>
        <taxon>Neopterygii</taxon>
        <taxon>Teleostei</taxon>
        <taxon>Neoteleostei</taxon>
        <taxon>Acanthomorphata</taxon>
        <taxon>Zeiogadaria</taxon>
        <taxon>Gadariae</taxon>
        <taxon>Gadiformes</taxon>
        <taxon>Muraenolepidoidei</taxon>
        <taxon>Muraenolepididae</taxon>
        <taxon>Muraenolepis</taxon>
    </lineage>
</organism>
<dbReference type="Proteomes" id="UP001148018">
    <property type="component" value="Unassembled WGS sequence"/>
</dbReference>
<feature type="non-terminal residue" evidence="1">
    <location>
        <position position="1"/>
    </location>
</feature>
<dbReference type="GO" id="GO:0015630">
    <property type="term" value="C:microtubule cytoskeleton"/>
    <property type="evidence" value="ECO:0007669"/>
    <property type="project" value="TreeGrafter"/>
</dbReference>
<protein>
    <recommendedName>
        <fullName evidence="3">26S proteasome non-ATPase regulatory subunit 5</fullName>
    </recommendedName>
</protein>
<gene>
    <name evidence="1" type="ORF">NHX12_021577</name>
</gene>
<dbReference type="SUPFAM" id="SSF48371">
    <property type="entry name" value="ARM repeat"/>
    <property type="match status" value="1"/>
</dbReference>
<dbReference type="Gene3D" id="1.25.10.10">
    <property type="entry name" value="Leucine-rich Repeat Variant"/>
    <property type="match status" value="1"/>
</dbReference>
<dbReference type="InterPro" id="IPR016024">
    <property type="entry name" value="ARM-type_fold"/>
</dbReference>
<dbReference type="GO" id="GO:0003341">
    <property type="term" value="P:cilium movement"/>
    <property type="evidence" value="ECO:0007669"/>
    <property type="project" value="TreeGrafter"/>
</dbReference>
<dbReference type="PANTHER" id="PTHR23314:SF0">
    <property type="entry name" value="SPERM-ASSOCIATED ANTIGEN 6"/>
    <property type="match status" value="1"/>
</dbReference>